<accession>A0A267G4A0</accession>
<sequence>FFVPTWGHRQLLLAGRHRCFHPRFGRLRTATIIAHSATSCIILRLVYDMELSLDTSDSSSTQVLQLTDIMEASVFNQDEVRTDGPSSDLFVRYQTILAEIEAIKTLTAVTEQEIQSLRKRENELKQRLKSLTDETPLRIASFSFFIPESEESVVECDGIEVIVHTLPLIDRERLTPGVQVLLYGVYEHSASTFVPSCLIDIFPDEANAGVSVLDPSSRPDVLYSDIGGLEQQKMELRELVELPLNQRQLMEQLGIDPPRGILLYGPPGCGKTMLVKAVAHATSATFIYAVGSEFVKMFSGEGPRKVREVFRLARERAPSILFVDEIDSVAIRRNENVMGSGEKEIQRILMEFLVQMDGFDRLSNVVVIMATNRPEILDPALLRPGRLDRKLEFPYPDQRERRSILQTVLENVTTAPDLDLDPIVQSGRQLSGADIRAVVREAAMLAAREHMYEVGNKHLLAAYAKVTENNATNLPSFYN</sequence>
<dbReference type="InterPro" id="IPR003960">
    <property type="entry name" value="ATPase_AAA_CS"/>
</dbReference>
<dbReference type="OrthoDB" id="10255768at2759"/>
<evidence type="ECO:0000256" key="3">
    <source>
        <dbReference type="ARBA" id="ARBA00022490"/>
    </source>
</evidence>
<dbReference type="EMBL" id="NIVC01000563">
    <property type="protein sequence ID" value="PAA80850.1"/>
    <property type="molecule type" value="Genomic_DNA"/>
</dbReference>
<comment type="similarity">
    <text evidence="2 7">Belongs to the AAA ATPase family.</text>
</comment>
<dbReference type="GO" id="GO:0005737">
    <property type="term" value="C:cytoplasm"/>
    <property type="evidence" value="ECO:0007669"/>
    <property type="project" value="UniProtKB-SubCell"/>
</dbReference>
<dbReference type="InterPro" id="IPR003593">
    <property type="entry name" value="AAA+_ATPase"/>
</dbReference>
<feature type="coiled-coil region" evidence="8">
    <location>
        <begin position="107"/>
        <end position="134"/>
    </location>
</feature>
<evidence type="ECO:0000313" key="10">
    <source>
        <dbReference type="EMBL" id="PAA80850.1"/>
    </source>
</evidence>
<dbReference type="InterPro" id="IPR003959">
    <property type="entry name" value="ATPase_AAA_core"/>
</dbReference>
<dbReference type="InterPro" id="IPR041569">
    <property type="entry name" value="AAA_lid_3"/>
</dbReference>
<dbReference type="PROSITE" id="PS00674">
    <property type="entry name" value="AAA"/>
    <property type="match status" value="1"/>
</dbReference>
<keyword evidence="5 7" id="KW-0067">ATP-binding</keyword>
<evidence type="ECO:0000259" key="9">
    <source>
        <dbReference type="SMART" id="SM00382"/>
    </source>
</evidence>
<gene>
    <name evidence="10" type="ORF">BOX15_Mlig032372g2</name>
</gene>
<dbReference type="InterPro" id="IPR050221">
    <property type="entry name" value="26S_Proteasome_ATPase"/>
</dbReference>
<dbReference type="GO" id="GO:0005524">
    <property type="term" value="F:ATP binding"/>
    <property type="evidence" value="ECO:0007669"/>
    <property type="project" value="UniProtKB-KW"/>
</dbReference>
<evidence type="ECO:0000313" key="11">
    <source>
        <dbReference type="Proteomes" id="UP000215902"/>
    </source>
</evidence>
<dbReference type="InterPro" id="IPR027417">
    <property type="entry name" value="P-loop_NTPase"/>
</dbReference>
<dbReference type="SUPFAM" id="SSF52540">
    <property type="entry name" value="P-loop containing nucleoside triphosphate hydrolases"/>
    <property type="match status" value="1"/>
</dbReference>
<evidence type="ECO:0000256" key="2">
    <source>
        <dbReference type="ARBA" id="ARBA00006914"/>
    </source>
</evidence>
<keyword evidence="4 7" id="KW-0547">Nucleotide-binding</keyword>
<dbReference type="GO" id="GO:0016887">
    <property type="term" value="F:ATP hydrolysis activity"/>
    <property type="evidence" value="ECO:0007669"/>
    <property type="project" value="InterPro"/>
</dbReference>
<evidence type="ECO:0000256" key="7">
    <source>
        <dbReference type="RuleBase" id="RU003651"/>
    </source>
</evidence>
<comment type="subcellular location">
    <subcellularLocation>
        <location evidence="1">Cytoplasm</location>
    </subcellularLocation>
</comment>
<proteinExistence type="inferred from homology"/>
<dbReference type="Gene3D" id="3.40.50.300">
    <property type="entry name" value="P-loop containing nucleotide triphosphate hydrolases"/>
    <property type="match status" value="1"/>
</dbReference>
<organism evidence="10 11">
    <name type="scientific">Macrostomum lignano</name>
    <dbReference type="NCBI Taxonomy" id="282301"/>
    <lineage>
        <taxon>Eukaryota</taxon>
        <taxon>Metazoa</taxon>
        <taxon>Spiralia</taxon>
        <taxon>Lophotrochozoa</taxon>
        <taxon>Platyhelminthes</taxon>
        <taxon>Rhabditophora</taxon>
        <taxon>Macrostomorpha</taxon>
        <taxon>Macrostomida</taxon>
        <taxon>Macrostomidae</taxon>
        <taxon>Macrostomum</taxon>
    </lineage>
</organism>
<evidence type="ECO:0000256" key="1">
    <source>
        <dbReference type="ARBA" id="ARBA00004496"/>
    </source>
</evidence>
<dbReference type="FunFam" id="3.40.50.300:FF:000033">
    <property type="entry name" value="26S protease regulatory subunit 6B"/>
    <property type="match status" value="1"/>
</dbReference>
<dbReference type="GO" id="GO:0000502">
    <property type="term" value="C:proteasome complex"/>
    <property type="evidence" value="ECO:0007669"/>
    <property type="project" value="UniProtKB-KW"/>
</dbReference>
<name>A0A267G4A0_9PLAT</name>
<keyword evidence="8" id="KW-0175">Coiled coil</keyword>
<evidence type="ECO:0000256" key="4">
    <source>
        <dbReference type="ARBA" id="ARBA00022741"/>
    </source>
</evidence>
<comment type="caution">
    <text evidence="10">The sequence shown here is derived from an EMBL/GenBank/DDBJ whole genome shotgun (WGS) entry which is preliminary data.</text>
</comment>
<feature type="non-terminal residue" evidence="10">
    <location>
        <position position="1"/>
    </location>
</feature>
<feature type="domain" description="AAA+ ATPase" evidence="9">
    <location>
        <begin position="257"/>
        <end position="397"/>
    </location>
</feature>
<evidence type="ECO:0000256" key="5">
    <source>
        <dbReference type="ARBA" id="ARBA00022840"/>
    </source>
</evidence>
<dbReference type="Pfam" id="PF17862">
    <property type="entry name" value="AAA_lid_3"/>
    <property type="match status" value="1"/>
</dbReference>
<dbReference type="SMART" id="SM00382">
    <property type="entry name" value="AAA"/>
    <property type="match status" value="1"/>
</dbReference>
<protein>
    <recommendedName>
        <fullName evidence="9">AAA+ ATPase domain-containing protein</fullName>
    </recommendedName>
</protein>
<dbReference type="Proteomes" id="UP000215902">
    <property type="component" value="Unassembled WGS sequence"/>
</dbReference>
<dbReference type="PANTHER" id="PTHR23073">
    <property type="entry name" value="26S PROTEASOME REGULATORY SUBUNIT"/>
    <property type="match status" value="1"/>
</dbReference>
<dbReference type="Pfam" id="PF00004">
    <property type="entry name" value="AAA"/>
    <property type="match status" value="1"/>
</dbReference>
<keyword evidence="6" id="KW-0647">Proteasome</keyword>
<keyword evidence="11" id="KW-1185">Reference proteome</keyword>
<keyword evidence="3" id="KW-0963">Cytoplasm</keyword>
<dbReference type="STRING" id="282301.A0A267G4A0"/>
<dbReference type="AlphaFoldDB" id="A0A267G4A0"/>
<evidence type="ECO:0000256" key="8">
    <source>
        <dbReference type="SAM" id="Coils"/>
    </source>
</evidence>
<evidence type="ECO:0000256" key="6">
    <source>
        <dbReference type="ARBA" id="ARBA00022942"/>
    </source>
</evidence>
<reference evidence="10 11" key="1">
    <citation type="submission" date="2017-06" db="EMBL/GenBank/DDBJ databases">
        <title>A platform for efficient transgenesis in Macrostomum lignano, a flatworm model organism for stem cell research.</title>
        <authorList>
            <person name="Berezikov E."/>
        </authorList>
    </citation>
    <scope>NUCLEOTIDE SEQUENCE [LARGE SCALE GENOMIC DNA]</scope>
    <source>
        <strain evidence="10">DV1</strain>
        <tissue evidence="10">Whole organism</tissue>
    </source>
</reference>
<dbReference type="Gene3D" id="1.10.8.60">
    <property type="match status" value="1"/>
</dbReference>